<name>A0A2T1DN27_9CYAN</name>
<dbReference type="AlphaFoldDB" id="A0A2T1DN27"/>
<comment type="caution">
    <text evidence="2">The sequence shown here is derived from an EMBL/GenBank/DDBJ whole genome shotgun (WGS) entry which is preliminary data.</text>
</comment>
<accession>A0A2T1DN27</accession>
<reference evidence="2 3" key="1">
    <citation type="submission" date="2018-02" db="EMBL/GenBank/DDBJ databases">
        <authorList>
            <person name="Cohen D.B."/>
            <person name="Kent A.D."/>
        </authorList>
    </citation>
    <scope>NUCLEOTIDE SEQUENCE [LARGE SCALE GENOMIC DNA]</scope>
    <source>
        <strain evidence="2 3">ULC007</strain>
    </source>
</reference>
<keyword evidence="2" id="KW-0378">Hydrolase</keyword>
<dbReference type="InterPro" id="IPR012296">
    <property type="entry name" value="Nuclease_put_TT1808"/>
</dbReference>
<dbReference type="GO" id="GO:0004519">
    <property type="term" value="F:endonuclease activity"/>
    <property type="evidence" value="ECO:0007669"/>
    <property type="project" value="UniProtKB-KW"/>
</dbReference>
<keyword evidence="3" id="KW-1185">Reference proteome</keyword>
<dbReference type="InterPro" id="IPR008538">
    <property type="entry name" value="Uma2"/>
</dbReference>
<gene>
    <name evidence="2" type="ORF">C7B65_00035</name>
</gene>
<reference evidence="2 3" key="2">
    <citation type="submission" date="2018-03" db="EMBL/GenBank/DDBJ databases">
        <title>The ancient ancestry and fast evolution of plastids.</title>
        <authorList>
            <person name="Moore K.R."/>
            <person name="Magnabosco C."/>
            <person name="Momper L."/>
            <person name="Gold D.A."/>
            <person name="Bosak T."/>
            <person name="Fournier G.P."/>
        </authorList>
    </citation>
    <scope>NUCLEOTIDE SEQUENCE [LARGE SCALE GENOMIC DNA]</scope>
    <source>
        <strain evidence="2 3">ULC007</strain>
    </source>
</reference>
<feature type="domain" description="Putative restriction endonuclease" evidence="1">
    <location>
        <begin position="11"/>
        <end position="195"/>
    </location>
</feature>
<keyword evidence="2" id="KW-0255">Endonuclease</keyword>
<dbReference type="RefSeq" id="WP_073068880.1">
    <property type="nucleotide sequence ID" value="NZ_MPPI01000001.1"/>
</dbReference>
<dbReference type="SUPFAM" id="SSF52980">
    <property type="entry name" value="Restriction endonuclease-like"/>
    <property type="match status" value="1"/>
</dbReference>
<proteinExistence type="predicted"/>
<dbReference type="Proteomes" id="UP000238634">
    <property type="component" value="Unassembled WGS sequence"/>
</dbReference>
<organism evidence="2 3">
    <name type="scientific">Phormidesmis priestleyi ULC007</name>
    <dbReference type="NCBI Taxonomy" id="1920490"/>
    <lineage>
        <taxon>Bacteria</taxon>
        <taxon>Bacillati</taxon>
        <taxon>Cyanobacteriota</taxon>
        <taxon>Cyanophyceae</taxon>
        <taxon>Leptolyngbyales</taxon>
        <taxon>Leptolyngbyaceae</taxon>
        <taxon>Phormidesmis</taxon>
    </lineage>
</organism>
<evidence type="ECO:0000259" key="1">
    <source>
        <dbReference type="Pfam" id="PF05685"/>
    </source>
</evidence>
<dbReference type="STRING" id="1920490.GCA_001895925_00554"/>
<evidence type="ECO:0000313" key="2">
    <source>
        <dbReference type="EMBL" id="PSB21855.1"/>
    </source>
</evidence>
<dbReference type="PANTHER" id="PTHR34107:SF2">
    <property type="entry name" value="SLL0888 PROTEIN"/>
    <property type="match status" value="1"/>
</dbReference>
<dbReference type="InterPro" id="IPR011335">
    <property type="entry name" value="Restrct_endonuc-II-like"/>
</dbReference>
<dbReference type="CDD" id="cd06260">
    <property type="entry name" value="DUF820-like"/>
    <property type="match status" value="1"/>
</dbReference>
<dbReference type="EMBL" id="PVWG01000001">
    <property type="protein sequence ID" value="PSB21855.1"/>
    <property type="molecule type" value="Genomic_DNA"/>
</dbReference>
<keyword evidence="2" id="KW-0540">Nuclease</keyword>
<dbReference type="OrthoDB" id="428427at2"/>
<sequence length="203" mass="23437">MFQASPKFMSFEEFVEWYPDRAGRYELYRGAIAEMLPTGDHEEVTAFTTGELFLEVRRLQLPYIIPRTYLVKPPGEDSGYQPDILVLDRGALQDEPRWKKSSTIEHGKSIKLVVEVVSTNWNTDYGNKVTDYERMSIPEYWIVDFKGLGAKRYIGSPKQPTISVYQWMEGEYQVQQFRGKDRVISDTFPELALTAEQIFAAGV</sequence>
<dbReference type="Gene3D" id="3.90.1570.10">
    <property type="entry name" value="tt1808, chain A"/>
    <property type="match status" value="1"/>
</dbReference>
<dbReference type="PANTHER" id="PTHR34107">
    <property type="entry name" value="SLL0198 PROTEIN-RELATED"/>
    <property type="match status" value="1"/>
</dbReference>
<protein>
    <submittedName>
        <fullName evidence="2">Uma2 family endonuclease</fullName>
    </submittedName>
</protein>
<evidence type="ECO:0000313" key="3">
    <source>
        <dbReference type="Proteomes" id="UP000238634"/>
    </source>
</evidence>
<dbReference type="Pfam" id="PF05685">
    <property type="entry name" value="Uma2"/>
    <property type="match status" value="1"/>
</dbReference>